<feature type="compositionally biased region" description="Low complexity" evidence="1">
    <location>
        <begin position="286"/>
        <end position="307"/>
    </location>
</feature>
<feature type="compositionally biased region" description="Basic and acidic residues" evidence="1">
    <location>
        <begin position="60"/>
        <end position="80"/>
    </location>
</feature>
<organism evidence="2 3">
    <name type="scientific">Piloderma croceum (strain F 1598)</name>
    <dbReference type="NCBI Taxonomy" id="765440"/>
    <lineage>
        <taxon>Eukaryota</taxon>
        <taxon>Fungi</taxon>
        <taxon>Dikarya</taxon>
        <taxon>Basidiomycota</taxon>
        <taxon>Agaricomycotina</taxon>
        <taxon>Agaricomycetes</taxon>
        <taxon>Agaricomycetidae</taxon>
        <taxon>Atheliales</taxon>
        <taxon>Atheliaceae</taxon>
        <taxon>Piloderma</taxon>
    </lineage>
</organism>
<name>A0A0C3EFQ2_PILCF</name>
<feature type="compositionally biased region" description="Pro residues" evidence="1">
    <location>
        <begin position="272"/>
        <end position="285"/>
    </location>
</feature>
<evidence type="ECO:0000256" key="1">
    <source>
        <dbReference type="SAM" id="MobiDB-lite"/>
    </source>
</evidence>
<reference evidence="3" key="2">
    <citation type="submission" date="2015-01" db="EMBL/GenBank/DDBJ databases">
        <title>Evolutionary Origins and Diversification of the Mycorrhizal Mutualists.</title>
        <authorList>
            <consortium name="DOE Joint Genome Institute"/>
            <consortium name="Mycorrhizal Genomics Consortium"/>
            <person name="Kohler A."/>
            <person name="Kuo A."/>
            <person name="Nagy L.G."/>
            <person name="Floudas D."/>
            <person name="Copeland A."/>
            <person name="Barry K.W."/>
            <person name="Cichocki N."/>
            <person name="Veneault-Fourrey C."/>
            <person name="LaButti K."/>
            <person name="Lindquist E.A."/>
            <person name="Lipzen A."/>
            <person name="Lundell T."/>
            <person name="Morin E."/>
            <person name="Murat C."/>
            <person name="Riley R."/>
            <person name="Ohm R."/>
            <person name="Sun H."/>
            <person name="Tunlid A."/>
            <person name="Henrissat B."/>
            <person name="Grigoriev I.V."/>
            <person name="Hibbett D.S."/>
            <person name="Martin F."/>
        </authorList>
    </citation>
    <scope>NUCLEOTIDE SEQUENCE [LARGE SCALE GENOMIC DNA]</scope>
    <source>
        <strain evidence="3">F 1598</strain>
    </source>
</reference>
<feature type="region of interest" description="Disordered" evidence="1">
    <location>
        <begin position="145"/>
        <end position="344"/>
    </location>
</feature>
<dbReference type="OrthoDB" id="2804460at2759"/>
<dbReference type="EMBL" id="KN833298">
    <property type="protein sequence ID" value="KIM71500.1"/>
    <property type="molecule type" value="Genomic_DNA"/>
</dbReference>
<evidence type="ECO:0000313" key="3">
    <source>
        <dbReference type="Proteomes" id="UP000054166"/>
    </source>
</evidence>
<feature type="compositionally biased region" description="Low complexity" evidence="1">
    <location>
        <begin position="169"/>
        <end position="188"/>
    </location>
</feature>
<sequence>MSSGRRPSGSHSPSAWRSLSMSKKRAPPSVSFVFAEPEQGAPLQSAAAKLPPAAYNNDNIMRKRDRLESTSTIRDDDKDSASISGASMKRLRVETQAAVSVDSLPSVQDATPDASAVSVDSLQCVQDATQSAPDAYRTAQWEGLVTETSKSTSPNVALAPTQTLNIPFPSTQSTKSSTTPKPSPSSSSWFGSLSRPMGKDSAPKVLSLDEGPNKDDARSEGQSVPAIDTSISQVPAEPKPAAAIPDTEPPHCPPQQIPVQSQAQRGWFSPSPSAPTPPAPRPPVSPTALSSPNSHSHSNSVASIPSSIDEEVPKLSVLTPPNTPGPVNVMQNAGGGGGSSKLSSLNPSTGRFMLSIPLLGRPKIPLDQAVAVVAAGGSQKGKSDDTAQGTGAYYRNYSTYVWLAYASLIRN</sequence>
<protein>
    <submittedName>
        <fullName evidence="2">Uncharacterized protein</fullName>
    </submittedName>
</protein>
<feature type="region of interest" description="Disordered" evidence="1">
    <location>
        <begin position="44"/>
        <end position="87"/>
    </location>
</feature>
<dbReference type="InParanoid" id="A0A0C3EFQ2"/>
<feature type="compositionally biased region" description="Polar residues" evidence="1">
    <location>
        <begin position="146"/>
        <end position="165"/>
    </location>
</feature>
<reference evidence="2 3" key="1">
    <citation type="submission" date="2014-04" db="EMBL/GenBank/DDBJ databases">
        <authorList>
            <consortium name="DOE Joint Genome Institute"/>
            <person name="Kuo A."/>
            <person name="Tarkka M."/>
            <person name="Buscot F."/>
            <person name="Kohler A."/>
            <person name="Nagy L.G."/>
            <person name="Floudas D."/>
            <person name="Copeland A."/>
            <person name="Barry K.W."/>
            <person name="Cichocki N."/>
            <person name="Veneault-Fourrey C."/>
            <person name="LaButti K."/>
            <person name="Lindquist E.A."/>
            <person name="Lipzen A."/>
            <person name="Lundell T."/>
            <person name="Morin E."/>
            <person name="Murat C."/>
            <person name="Sun H."/>
            <person name="Tunlid A."/>
            <person name="Henrissat B."/>
            <person name="Grigoriev I.V."/>
            <person name="Hibbett D.S."/>
            <person name="Martin F."/>
            <person name="Nordberg H.P."/>
            <person name="Cantor M.N."/>
            <person name="Hua S.X."/>
        </authorList>
    </citation>
    <scope>NUCLEOTIDE SEQUENCE [LARGE SCALE GENOMIC DNA]</scope>
    <source>
        <strain evidence="2 3">F 1598</strain>
    </source>
</reference>
<proteinExistence type="predicted"/>
<gene>
    <name evidence="2" type="ORF">PILCRDRAFT_17025</name>
</gene>
<dbReference type="HOGENOM" id="CLU_669234_0_0_1"/>
<dbReference type="AlphaFoldDB" id="A0A0C3EFQ2"/>
<feature type="region of interest" description="Disordered" evidence="1">
    <location>
        <begin position="1"/>
        <end position="23"/>
    </location>
</feature>
<accession>A0A0C3EFQ2</accession>
<dbReference type="Proteomes" id="UP000054166">
    <property type="component" value="Unassembled WGS sequence"/>
</dbReference>
<keyword evidence="3" id="KW-1185">Reference proteome</keyword>
<feature type="compositionally biased region" description="Low complexity" evidence="1">
    <location>
        <begin position="1"/>
        <end position="14"/>
    </location>
</feature>
<evidence type="ECO:0000313" key="2">
    <source>
        <dbReference type="EMBL" id="KIM71500.1"/>
    </source>
</evidence>